<dbReference type="KEGG" id="gtt:GUITHDRAFT_110635"/>
<accession>L1J599</accession>
<gene>
    <name evidence="2" type="ORF">GUITHDRAFT_110635</name>
</gene>
<evidence type="ECO:0000313" key="3">
    <source>
        <dbReference type="EnsemblProtists" id="EKX43512"/>
    </source>
</evidence>
<evidence type="ECO:0000313" key="4">
    <source>
        <dbReference type="Proteomes" id="UP000011087"/>
    </source>
</evidence>
<sequence>MHAQSQSHAYKLVKIDKSQVKEIKSELLLSRWSGLVDPIQVQATRRSQYPHIDRVLLARSKRLHGLKEISELPERQHSLSEVWSEVNQDRFVESPNKHASECCTAEEAVSSVTESNSHCEIHEASPPSPQISRAEGEEIKVASDRSTMVKEHGDQIQGHGDDDSYMPQEEATMAREVFVAFLRRTSALCEYEKLQHSSRMMQEVERLQFRRTRDRLMTILRELKATCLSRSRLRSCRHVIEVDTIFPLLLFSHMDEVRQCVFRQRVTMNAWKLLTSSRKAWRMASKTKPAPPSCLRAFDFGDGT</sequence>
<proteinExistence type="predicted"/>
<evidence type="ECO:0000256" key="1">
    <source>
        <dbReference type="SAM" id="MobiDB-lite"/>
    </source>
</evidence>
<organism evidence="2">
    <name type="scientific">Guillardia theta (strain CCMP2712)</name>
    <name type="common">Cryptophyte</name>
    <dbReference type="NCBI Taxonomy" id="905079"/>
    <lineage>
        <taxon>Eukaryota</taxon>
        <taxon>Cryptophyceae</taxon>
        <taxon>Pyrenomonadales</taxon>
        <taxon>Geminigeraceae</taxon>
        <taxon>Guillardia</taxon>
    </lineage>
</organism>
<dbReference type="Proteomes" id="UP000011087">
    <property type="component" value="Unassembled WGS sequence"/>
</dbReference>
<dbReference type="RefSeq" id="XP_005830492.1">
    <property type="nucleotide sequence ID" value="XM_005830435.1"/>
</dbReference>
<reference evidence="2 4" key="1">
    <citation type="journal article" date="2012" name="Nature">
        <title>Algal genomes reveal evolutionary mosaicism and the fate of nucleomorphs.</title>
        <authorList>
            <consortium name="DOE Joint Genome Institute"/>
            <person name="Curtis B.A."/>
            <person name="Tanifuji G."/>
            <person name="Burki F."/>
            <person name="Gruber A."/>
            <person name="Irimia M."/>
            <person name="Maruyama S."/>
            <person name="Arias M.C."/>
            <person name="Ball S.G."/>
            <person name="Gile G.H."/>
            <person name="Hirakawa Y."/>
            <person name="Hopkins J.F."/>
            <person name="Kuo A."/>
            <person name="Rensing S.A."/>
            <person name="Schmutz J."/>
            <person name="Symeonidi A."/>
            <person name="Elias M."/>
            <person name="Eveleigh R.J."/>
            <person name="Herman E.K."/>
            <person name="Klute M.J."/>
            <person name="Nakayama T."/>
            <person name="Obornik M."/>
            <person name="Reyes-Prieto A."/>
            <person name="Armbrust E.V."/>
            <person name="Aves S.J."/>
            <person name="Beiko R.G."/>
            <person name="Coutinho P."/>
            <person name="Dacks J.B."/>
            <person name="Durnford D.G."/>
            <person name="Fast N.M."/>
            <person name="Green B.R."/>
            <person name="Grisdale C.J."/>
            <person name="Hempel F."/>
            <person name="Henrissat B."/>
            <person name="Hoppner M.P."/>
            <person name="Ishida K."/>
            <person name="Kim E."/>
            <person name="Koreny L."/>
            <person name="Kroth P.G."/>
            <person name="Liu Y."/>
            <person name="Malik S.B."/>
            <person name="Maier U.G."/>
            <person name="McRose D."/>
            <person name="Mock T."/>
            <person name="Neilson J.A."/>
            <person name="Onodera N.T."/>
            <person name="Poole A.M."/>
            <person name="Pritham E.J."/>
            <person name="Richards T.A."/>
            <person name="Rocap G."/>
            <person name="Roy S.W."/>
            <person name="Sarai C."/>
            <person name="Schaack S."/>
            <person name="Shirato S."/>
            <person name="Slamovits C.H."/>
            <person name="Spencer D.F."/>
            <person name="Suzuki S."/>
            <person name="Worden A.Z."/>
            <person name="Zauner S."/>
            <person name="Barry K."/>
            <person name="Bell C."/>
            <person name="Bharti A.K."/>
            <person name="Crow J.A."/>
            <person name="Grimwood J."/>
            <person name="Kramer R."/>
            <person name="Lindquist E."/>
            <person name="Lucas S."/>
            <person name="Salamov A."/>
            <person name="McFadden G.I."/>
            <person name="Lane C.E."/>
            <person name="Keeling P.J."/>
            <person name="Gray M.W."/>
            <person name="Grigoriev I.V."/>
            <person name="Archibald J.M."/>
        </authorList>
    </citation>
    <scope>NUCLEOTIDE SEQUENCE</scope>
    <source>
        <strain evidence="2 4">CCMP2712</strain>
    </source>
</reference>
<dbReference type="AlphaFoldDB" id="L1J599"/>
<dbReference type="HOGENOM" id="CLU_916589_0_0_1"/>
<evidence type="ECO:0000313" key="2">
    <source>
        <dbReference type="EMBL" id="EKX43512.1"/>
    </source>
</evidence>
<dbReference type="EnsemblProtists" id="EKX43512">
    <property type="protein sequence ID" value="EKX43512"/>
    <property type="gene ID" value="GUITHDRAFT_110635"/>
</dbReference>
<dbReference type="PaxDb" id="55529-EKX43512"/>
<reference evidence="4" key="2">
    <citation type="submission" date="2012-11" db="EMBL/GenBank/DDBJ databases">
        <authorList>
            <person name="Kuo A."/>
            <person name="Curtis B.A."/>
            <person name="Tanifuji G."/>
            <person name="Burki F."/>
            <person name="Gruber A."/>
            <person name="Irimia M."/>
            <person name="Maruyama S."/>
            <person name="Arias M.C."/>
            <person name="Ball S.G."/>
            <person name="Gile G.H."/>
            <person name="Hirakawa Y."/>
            <person name="Hopkins J.F."/>
            <person name="Rensing S.A."/>
            <person name="Schmutz J."/>
            <person name="Symeonidi A."/>
            <person name="Elias M."/>
            <person name="Eveleigh R.J."/>
            <person name="Herman E.K."/>
            <person name="Klute M.J."/>
            <person name="Nakayama T."/>
            <person name="Obornik M."/>
            <person name="Reyes-Prieto A."/>
            <person name="Armbrust E.V."/>
            <person name="Aves S.J."/>
            <person name="Beiko R.G."/>
            <person name="Coutinho P."/>
            <person name="Dacks J.B."/>
            <person name="Durnford D.G."/>
            <person name="Fast N.M."/>
            <person name="Green B.R."/>
            <person name="Grisdale C."/>
            <person name="Hempe F."/>
            <person name="Henrissat B."/>
            <person name="Hoppner M.P."/>
            <person name="Ishida K.-I."/>
            <person name="Kim E."/>
            <person name="Koreny L."/>
            <person name="Kroth P.G."/>
            <person name="Liu Y."/>
            <person name="Malik S.-B."/>
            <person name="Maier U.G."/>
            <person name="McRose D."/>
            <person name="Mock T."/>
            <person name="Neilson J.A."/>
            <person name="Onodera N.T."/>
            <person name="Poole A.M."/>
            <person name="Pritham E.J."/>
            <person name="Richards T.A."/>
            <person name="Rocap G."/>
            <person name="Roy S.W."/>
            <person name="Sarai C."/>
            <person name="Schaack S."/>
            <person name="Shirato S."/>
            <person name="Slamovits C.H."/>
            <person name="Spencer D.F."/>
            <person name="Suzuki S."/>
            <person name="Worden A.Z."/>
            <person name="Zauner S."/>
            <person name="Barry K."/>
            <person name="Bell C."/>
            <person name="Bharti A.K."/>
            <person name="Crow J.A."/>
            <person name="Grimwood J."/>
            <person name="Kramer R."/>
            <person name="Lindquist E."/>
            <person name="Lucas S."/>
            <person name="Salamov A."/>
            <person name="McFadden G.I."/>
            <person name="Lane C.E."/>
            <person name="Keeling P.J."/>
            <person name="Gray M.W."/>
            <person name="Grigoriev I.V."/>
            <person name="Archibald J.M."/>
        </authorList>
    </citation>
    <scope>NUCLEOTIDE SEQUENCE</scope>
    <source>
        <strain evidence="4">CCMP2712</strain>
    </source>
</reference>
<feature type="region of interest" description="Disordered" evidence="1">
    <location>
        <begin position="142"/>
        <end position="164"/>
    </location>
</feature>
<dbReference type="GeneID" id="17300056"/>
<protein>
    <submittedName>
        <fullName evidence="2 3">Uncharacterized protein</fullName>
    </submittedName>
</protein>
<feature type="compositionally biased region" description="Basic and acidic residues" evidence="1">
    <location>
        <begin position="142"/>
        <end position="162"/>
    </location>
</feature>
<reference evidence="3" key="3">
    <citation type="submission" date="2015-06" db="UniProtKB">
        <authorList>
            <consortium name="EnsemblProtists"/>
        </authorList>
    </citation>
    <scope>IDENTIFICATION</scope>
</reference>
<dbReference type="EMBL" id="JH993010">
    <property type="protein sequence ID" value="EKX43512.1"/>
    <property type="molecule type" value="Genomic_DNA"/>
</dbReference>
<name>L1J599_GUITC</name>
<keyword evidence="4" id="KW-1185">Reference proteome</keyword>